<evidence type="ECO:0000313" key="2">
    <source>
        <dbReference type="EMBL" id="MCO4292927.1"/>
    </source>
</evidence>
<keyword evidence="1" id="KW-0472">Membrane</keyword>
<gene>
    <name evidence="2" type="ORF">NF867_08645</name>
</gene>
<feature type="transmembrane region" description="Helical" evidence="1">
    <location>
        <begin position="89"/>
        <end position="107"/>
    </location>
</feature>
<organism evidence="2 3">
    <name type="scientific">Solitalea agri</name>
    <dbReference type="NCBI Taxonomy" id="2953739"/>
    <lineage>
        <taxon>Bacteria</taxon>
        <taxon>Pseudomonadati</taxon>
        <taxon>Bacteroidota</taxon>
        <taxon>Sphingobacteriia</taxon>
        <taxon>Sphingobacteriales</taxon>
        <taxon>Sphingobacteriaceae</taxon>
        <taxon>Solitalea</taxon>
    </lineage>
</organism>
<name>A0A9X2JBX1_9SPHI</name>
<evidence type="ECO:0000313" key="3">
    <source>
        <dbReference type="Proteomes" id="UP001155182"/>
    </source>
</evidence>
<keyword evidence="1" id="KW-1133">Transmembrane helix</keyword>
<accession>A0A9X2JBX1</accession>
<comment type="caution">
    <text evidence="2">The sequence shown here is derived from an EMBL/GenBank/DDBJ whole genome shotgun (WGS) entry which is preliminary data.</text>
</comment>
<protein>
    <submittedName>
        <fullName evidence="2">Zinc-ribbon domain-containing protein</fullName>
    </submittedName>
</protein>
<keyword evidence="1" id="KW-0812">Transmembrane</keyword>
<evidence type="ECO:0000256" key="1">
    <source>
        <dbReference type="SAM" id="Phobius"/>
    </source>
</evidence>
<dbReference type="Proteomes" id="UP001155182">
    <property type="component" value="Unassembled WGS sequence"/>
</dbReference>
<dbReference type="RefSeq" id="WP_252587418.1">
    <property type="nucleotide sequence ID" value="NZ_JAMWYS010000028.1"/>
</dbReference>
<proteinExistence type="predicted"/>
<dbReference type="EMBL" id="JAMWYS010000028">
    <property type="protein sequence ID" value="MCO4292927.1"/>
    <property type="molecule type" value="Genomic_DNA"/>
</dbReference>
<sequence length="108" mass="12072">MLILGSRNSQIGSIPLPEHCCNNCNSSGQMQMSFYASYAHILQIPLFSTGRKAVAECTNCQEVLEEEYFTHDLTEVQQQVNAKTIVPPLHFIGLGIMVVAVLCFEIFY</sequence>
<dbReference type="AlphaFoldDB" id="A0A9X2JBX1"/>
<keyword evidence="3" id="KW-1185">Reference proteome</keyword>
<reference evidence="2" key="1">
    <citation type="submission" date="2022-06" db="EMBL/GenBank/DDBJ databases">
        <title>Solitalea sp. MAHUQ-68 isolated from rhizospheric soil.</title>
        <authorList>
            <person name="Huq M.A."/>
        </authorList>
    </citation>
    <scope>NUCLEOTIDE SEQUENCE</scope>
    <source>
        <strain evidence="2">MAHUQ-68</strain>
    </source>
</reference>